<dbReference type="InterPro" id="IPR000073">
    <property type="entry name" value="AB_hydrolase_1"/>
</dbReference>
<dbReference type="SUPFAM" id="SSF53474">
    <property type="entry name" value="alpha/beta-Hydrolases"/>
    <property type="match status" value="1"/>
</dbReference>
<accession>A0A3E1NRV9</accession>
<evidence type="ECO:0000313" key="4">
    <source>
        <dbReference type="Proteomes" id="UP000261174"/>
    </source>
</evidence>
<sequence length="330" mass="36808">MNNYIRHLSFGIFFLIVFAAPVQLMAQQKQHSSISDESLITQLPGFRNAYATVNGIRLHYVTGGTGKVLVLLSGWPQTWWSFHKMMPALQQQYTVIAVDYRGMGTSDRPATGYDKKTIAGDIAGLMKSLGYQQVFVAGHDIGAQVAFSMAANYPDLVEKLVIIDVPHPDETFAAVPMLPAPGTPTDKLDPARPYLWWFAFNQLNGLPEELVAGRAAVFQKTVFHYLLKDDNAFSALDRAVYAAAYNTREAIHAGNAWYQAFPQDIEDYKRYTVLKMPVLGIGGPGYDWLKYTLPKKAANVSVVKVENSGHFLPEEQPEVTVKEIEKFLNN</sequence>
<protein>
    <submittedName>
        <fullName evidence="3">Alpha/beta hydrolase</fullName>
    </submittedName>
</protein>
<reference evidence="3 4" key="1">
    <citation type="submission" date="2018-08" db="EMBL/GenBank/DDBJ databases">
        <title>Chitinophaga sp. K20C18050901, a novel bacterium isolated from forest soil.</title>
        <authorList>
            <person name="Wang C."/>
        </authorList>
    </citation>
    <scope>NUCLEOTIDE SEQUENCE [LARGE SCALE GENOMIC DNA]</scope>
    <source>
        <strain evidence="3 4">K20C18050901</strain>
    </source>
</reference>
<dbReference type="RefSeq" id="WP_116857612.1">
    <property type="nucleotide sequence ID" value="NZ_QTJV01000020.1"/>
</dbReference>
<dbReference type="InterPro" id="IPR000639">
    <property type="entry name" value="Epox_hydrolase-like"/>
</dbReference>
<proteinExistence type="predicted"/>
<gene>
    <name evidence="3" type="ORF">DXN04_32580</name>
</gene>
<keyword evidence="1 3" id="KW-0378">Hydrolase</keyword>
<evidence type="ECO:0000313" key="3">
    <source>
        <dbReference type="EMBL" id="RFM30679.1"/>
    </source>
</evidence>
<dbReference type="OrthoDB" id="9773293at2"/>
<dbReference type="GO" id="GO:0016787">
    <property type="term" value="F:hydrolase activity"/>
    <property type="evidence" value="ECO:0007669"/>
    <property type="project" value="UniProtKB-KW"/>
</dbReference>
<dbReference type="Proteomes" id="UP000261174">
    <property type="component" value="Unassembled WGS sequence"/>
</dbReference>
<dbReference type="PRINTS" id="PR00412">
    <property type="entry name" value="EPOXHYDRLASE"/>
</dbReference>
<keyword evidence="4" id="KW-1185">Reference proteome</keyword>
<dbReference type="Pfam" id="PF00561">
    <property type="entry name" value="Abhydrolase_1"/>
    <property type="match status" value="1"/>
</dbReference>
<organism evidence="3 4">
    <name type="scientific">Chitinophaga silvisoli</name>
    <dbReference type="NCBI Taxonomy" id="2291814"/>
    <lineage>
        <taxon>Bacteria</taxon>
        <taxon>Pseudomonadati</taxon>
        <taxon>Bacteroidota</taxon>
        <taxon>Chitinophagia</taxon>
        <taxon>Chitinophagales</taxon>
        <taxon>Chitinophagaceae</taxon>
        <taxon>Chitinophaga</taxon>
    </lineage>
</organism>
<comment type="caution">
    <text evidence="3">The sequence shown here is derived from an EMBL/GenBank/DDBJ whole genome shotgun (WGS) entry which is preliminary data.</text>
</comment>
<dbReference type="EMBL" id="QTJV01000020">
    <property type="protein sequence ID" value="RFM30679.1"/>
    <property type="molecule type" value="Genomic_DNA"/>
</dbReference>
<dbReference type="InterPro" id="IPR029058">
    <property type="entry name" value="AB_hydrolase_fold"/>
</dbReference>
<dbReference type="PRINTS" id="PR00111">
    <property type="entry name" value="ABHYDROLASE"/>
</dbReference>
<dbReference type="AlphaFoldDB" id="A0A3E1NRV9"/>
<name>A0A3E1NRV9_9BACT</name>
<dbReference type="PANTHER" id="PTHR43329">
    <property type="entry name" value="EPOXIDE HYDROLASE"/>
    <property type="match status" value="1"/>
</dbReference>
<evidence type="ECO:0000256" key="1">
    <source>
        <dbReference type="ARBA" id="ARBA00022801"/>
    </source>
</evidence>
<feature type="domain" description="AB hydrolase-1" evidence="2">
    <location>
        <begin position="68"/>
        <end position="199"/>
    </location>
</feature>
<dbReference type="Gene3D" id="3.40.50.1820">
    <property type="entry name" value="alpha/beta hydrolase"/>
    <property type="match status" value="1"/>
</dbReference>
<evidence type="ECO:0000259" key="2">
    <source>
        <dbReference type="Pfam" id="PF00561"/>
    </source>
</evidence>